<dbReference type="PANTHER" id="PTHR45947:SF3">
    <property type="entry name" value="SULFOQUINOVOSYL TRANSFERASE SQD2"/>
    <property type="match status" value="1"/>
</dbReference>
<evidence type="ECO:0000256" key="1">
    <source>
        <dbReference type="ARBA" id="ARBA00022676"/>
    </source>
</evidence>
<evidence type="ECO:0000313" key="5">
    <source>
        <dbReference type="EMBL" id="MFC5006447.1"/>
    </source>
</evidence>
<sequence length="515" mass="54250">MLLRASAGTRYGDSRRREVSAMRVLMIAWDVQQPSTDDAPRGRIAALSAALAAAGHAVTVVTRFSRDLPEIAVHGGVRVVRAAPLTGAGPDGRLDQTMAVNHLLAEAALRTVPADGYDVIHAHDWLVTHAAVTLKEALGLPFVASMQATEAGRHQGYLTGEASRSVHSVEWWLGSEACRVIVPTAYLGWEVQHLFDVPAERVDVVPNGIDPDMWTATPREVLAARLRFAGEGPLLVYAGRLIAEKGVQDLLEALPAIRDRHPGTRAVVAGDGDYRAALIEEARKRKLHRAVSFPGHLDQRTLAAVLAAADAFVMPSRYEATGTVALEAAASGAALVVASTGGLASIVEHGVTGVRFPVGEPDGLADAVNALLQDPMFAQNLASKARQMVRDRHSWHATASRTAAVYAAAVAEAPAFEARRQAAVAGSGLPVVFVPPGNLLADPPAVPVGERPALLVRAAADEAAWQAGASAAREALRAESGLWLDAAEREAADRAEAARAASAPFDVVLAAVERR</sequence>
<dbReference type="RefSeq" id="WP_380127071.1">
    <property type="nucleotide sequence ID" value="NZ_JBHSIU010000105.1"/>
</dbReference>
<dbReference type="PANTHER" id="PTHR45947">
    <property type="entry name" value="SULFOQUINOVOSYL TRANSFERASE SQD2"/>
    <property type="match status" value="1"/>
</dbReference>
<comment type="caution">
    <text evidence="5">The sequence shown here is derived from an EMBL/GenBank/DDBJ whole genome shotgun (WGS) entry which is preliminary data.</text>
</comment>
<dbReference type="EMBL" id="JBHSIU010000105">
    <property type="protein sequence ID" value="MFC5006447.1"/>
    <property type="molecule type" value="Genomic_DNA"/>
</dbReference>
<dbReference type="Gene3D" id="3.40.50.2000">
    <property type="entry name" value="Glycogen Phosphorylase B"/>
    <property type="match status" value="2"/>
</dbReference>
<keyword evidence="6" id="KW-1185">Reference proteome</keyword>
<reference evidence="6" key="1">
    <citation type="journal article" date="2019" name="Int. J. Syst. Evol. Microbiol.">
        <title>The Global Catalogue of Microorganisms (GCM) 10K type strain sequencing project: providing services to taxonomists for standard genome sequencing and annotation.</title>
        <authorList>
            <consortium name="The Broad Institute Genomics Platform"/>
            <consortium name="The Broad Institute Genome Sequencing Center for Infectious Disease"/>
            <person name="Wu L."/>
            <person name="Ma J."/>
        </authorList>
    </citation>
    <scope>NUCLEOTIDE SEQUENCE [LARGE SCALE GENOMIC DNA]</scope>
    <source>
        <strain evidence="6">CGMCC 4.7152</strain>
    </source>
</reference>
<dbReference type="EC" id="2.4.-.-" evidence="5"/>
<gene>
    <name evidence="5" type="ORF">ACFPIJ_52590</name>
</gene>
<evidence type="ECO:0000256" key="2">
    <source>
        <dbReference type="ARBA" id="ARBA00022679"/>
    </source>
</evidence>
<keyword evidence="1 5" id="KW-0328">Glycosyltransferase</keyword>
<dbReference type="CDD" id="cd03801">
    <property type="entry name" value="GT4_PimA-like"/>
    <property type="match status" value="1"/>
</dbReference>
<dbReference type="InterPro" id="IPR028098">
    <property type="entry name" value="Glyco_trans_4-like_N"/>
</dbReference>
<dbReference type="Proteomes" id="UP001595912">
    <property type="component" value="Unassembled WGS sequence"/>
</dbReference>
<dbReference type="InterPro" id="IPR001296">
    <property type="entry name" value="Glyco_trans_1"/>
</dbReference>
<protein>
    <submittedName>
        <fullName evidence="5">Glycosyltransferase family 4 protein</fullName>
        <ecNumber evidence="5">2.4.-.-</ecNumber>
    </submittedName>
</protein>
<evidence type="ECO:0000259" key="4">
    <source>
        <dbReference type="Pfam" id="PF13439"/>
    </source>
</evidence>
<name>A0ABV9WCF1_9ACTN</name>
<keyword evidence="2 5" id="KW-0808">Transferase</keyword>
<feature type="domain" description="Glycosyl transferase family 1" evidence="3">
    <location>
        <begin position="223"/>
        <end position="388"/>
    </location>
</feature>
<organism evidence="5 6">
    <name type="scientific">Dactylosporangium cerinum</name>
    <dbReference type="NCBI Taxonomy" id="1434730"/>
    <lineage>
        <taxon>Bacteria</taxon>
        <taxon>Bacillati</taxon>
        <taxon>Actinomycetota</taxon>
        <taxon>Actinomycetes</taxon>
        <taxon>Micromonosporales</taxon>
        <taxon>Micromonosporaceae</taxon>
        <taxon>Dactylosporangium</taxon>
    </lineage>
</organism>
<dbReference type="Pfam" id="PF00534">
    <property type="entry name" value="Glycos_transf_1"/>
    <property type="match status" value="1"/>
</dbReference>
<evidence type="ECO:0000259" key="3">
    <source>
        <dbReference type="Pfam" id="PF00534"/>
    </source>
</evidence>
<dbReference type="InterPro" id="IPR050194">
    <property type="entry name" value="Glycosyltransferase_grp1"/>
</dbReference>
<dbReference type="SUPFAM" id="SSF53756">
    <property type="entry name" value="UDP-Glycosyltransferase/glycogen phosphorylase"/>
    <property type="match status" value="1"/>
</dbReference>
<dbReference type="GO" id="GO:0016757">
    <property type="term" value="F:glycosyltransferase activity"/>
    <property type="evidence" value="ECO:0007669"/>
    <property type="project" value="UniProtKB-KW"/>
</dbReference>
<evidence type="ECO:0000313" key="6">
    <source>
        <dbReference type="Proteomes" id="UP001595912"/>
    </source>
</evidence>
<proteinExistence type="predicted"/>
<accession>A0ABV9WCF1</accession>
<dbReference type="Pfam" id="PF13439">
    <property type="entry name" value="Glyco_transf_4"/>
    <property type="match status" value="1"/>
</dbReference>
<feature type="domain" description="Glycosyltransferase subfamily 4-like N-terminal" evidence="4">
    <location>
        <begin position="44"/>
        <end position="212"/>
    </location>
</feature>